<dbReference type="PROSITE" id="PS00211">
    <property type="entry name" value="ABC_TRANSPORTER_1"/>
    <property type="match status" value="1"/>
</dbReference>
<dbReference type="PANTHER" id="PTHR43790:SF1">
    <property type="entry name" value="XYLOSE IMPORT ATP-BINDING PROTEIN XYLG"/>
    <property type="match status" value="1"/>
</dbReference>
<keyword evidence="3" id="KW-0762">Sugar transport</keyword>
<proteinExistence type="predicted"/>
<reference evidence="10 11" key="1">
    <citation type="submission" date="2019-05" db="EMBL/GenBank/DDBJ databases">
        <authorList>
            <person name="Pankratov T."/>
            <person name="Grouzdev D."/>
        </authorList>
    </citation>
    <scope>NUCLEOTIDE SEQUENCE [LARGE SCALE GENOMIC DNA]</scope>
    <source>
        <strain evidence="10 11">KEBCLARHB70R</strain>
    </source>
</reference>
<dbReference type="InterPro" id="IPR027417">
    <property type="entry name" value="P-loop_NTPase"/>
</dbReference>
<dbReference type="GO" id="GO:0005524">
    <property type="term" value="F:ATP binding"/>
    <property type="evidence" value="ECO:0007669"/>
    <property type="project" value="UniProtKB-KW"/>
</dbReference>
<dbReference type="CDD" id="cd03215">
    <property type="entry name" value="ABC_Carb_Monos_II"/>
    <property type="match status" value="1"/>
</dbReference>
<evidence type="ECO:0000256" key="2">
    <source>
        <dbReference type="ARBA" id="ARBA00022475"/>
    </source>
</evidence>
<comment type="caution">
    <text evidence="10">The sequence shown here is derived from an EMBL/GenBank/DDBJ whole genome shotgun (WGS) entry which is preliminary data.</text>
</comment>
<name>A0A5R9J4G6_9PROT</name>
<protein>
    <submittedName>
        <fullName evidence="10">Sugar ABC transporter ATP-binding protein</fullName>
    </submittedName>
</protein>
<feature type="domain" description="ABC transporter" evidence="9">
    <location>
        <begin position="5"/>
        <end position="240"/>
    </location>
</feature>
<dbReference type="InterPro" id="IPR050107">
    <property type="entry name" value="ABC_carbohydrate_import_ATPase"/>
</dbReference>
<dbReference type="PROSITE" id="PS50893">
    <property type="entry name" value="ABC_TRANSPORTER_2"/>
    <property type="match status" value="2"/>
</dbReference>
<gene>
    <name evidence="10" type="ORF">FE263_15935</name>
</gene>
<keyword evidence="2" id="KW-1003">Cell membrane</keyword>
<dbReference type="OrthoDB" id="9805029at2"/>
<dbReference type="Gene3D" id="3.40.50.300">
    <property type="entry name" value="P-loop containing nucleotide triphosphate hydrolases"/>
    <property type="match status" value="2"/>
</dbReference>
<evidence type="ECO:0000313" key="11">
    <source>
        <dbReference type="Proteomes" id="UP000305654"/>
    </source>
</evidence>
<accession>A0A5R9J4G6</accession>
<dbReference type="CDD" id="cd03216">
    <property type="entry name" value="ABC_Carb_Monos_I"/>
    <property type="match status" value="1"/>
</dbReference>
<evidence type="ECO:0000259" key="9">
    <source>
        <dbReference type="PROSITE" id="PS50893"/>
    </source>
</evidence>
<sequence>MARFLELRNISKRFGGVQALKSVDLDIEAGEVHCLAGENGCGKSTLIKIIAGVHPPDPGGTILIDGEEQSGLTPAESLRRGIQVIYQDLSLFPNMTVAENIAIEHQRGVRLLRWGPVQRIARSAMQQIGVSLDLDRHVSDLSIAERQLVAICRASANEARLVIMDEPTASLTRREVDALLHLTLELKRRSVAVVFVSHRLDEVLEIAERVTVLQNGEKRGTFDARDMTSRRLGELMTGRSFEHHVMDPLGAPTPPVLSVRGLSRSGDYEDISLSVREGEILGITGRLGSGRTELALSLFGMHRPDRGEILVAGRPVTLHSNREAIEHGIAYLSEDRLSLGLVMEQPIAANVAVTVIDRLLGRLGLVAADARQDLVRHWIGELGIKIGSPDDAVSTLSGGNQQRVGLAKWLATGPKLLILDSPTVGVDVGAKDGIYRIVRRLAEAGLAVILISDEIPEVFYNSHRVLVMREGRITGEFEPHRCEEAVLQEAVDA</sequence>
<keyword evidence="4" id="KW-0677">Repeat</keyword>
<dbReference type="SMART" id="SM00382">
    <property type="entry name" value="AAA"/>
    <property type="match status" value="2"/>
</dbReference>
<evidence type="ECO:0000256" key="7">
    <source>
        <dbReference type="ARBA" id="ARBA00022967"/>
    </source>
</evidence>
<keyword evidence="8" id="KW-0472">Membrane</keyword>
<evidence type="ECO:0000256" key="1">
    <source>
        <dbReference type="ARBA" id="ARBA00022448"/>
    </source>
</evidence>
<dbReference type="PANTHER" id="PTHR43790">
    <property type="entry name" value="CARBOHYDRATE TRANSPORT ATP-BINDING PROTEIN MG119-RELATED"/>
    <property type="match status" value="1"/>
</dbReference>
<dbReference type="SUPFAM" id="SSF52540">
    <property type="entry name" value="P-loop containing nucleoside triphosphate hydrolases"/>
    <property type="match status" value="2"/>
</dbReference>
<dbReference type="RefSeq" id="WP_138327035.1">
    <property type="nucleotide sequence ID" value="NZ_VCDI01000006.1"/>
</dbReference>
<keyword evidence="11" id="KW-1185">Reference proteome</keyword>
<feature type="domain" description="ABC transporter" evidence="9">
    <location>
        <begin position="251"/>
        <end position="493"/>
    </location>
</feature>
<evidence type="ECO:0000256" key="3">
    <source>
        <dbReference type="ARBA" id="ARBA00022597"/>
    </source>
</evidence>
<evidence type="ECO:0000256" key="4">
    <source>
        <dbReference type="ARBA" id="ARBA00022737"/>
    </source>
</evidence>
<evidence type="ECO:0000256" key="6">
    <source>
        <dbReference type="ARBA" id="ARBA00022840"/>
    </source>
</evidence>
<dbReference type="InterPro" id="IPR017871">
    <property type="entry name" value="ABC_transporter-like_CS"/>
</dbReference>
<dbReference type="InterPro" id="IPR003593">
    <property type="entry name" value="AAA+_ATPase"/>
</dbReference>
<dbReference type="GO" id="GO:0016887">
    <property type="term" value="F:ATP hydrolysis activity"/>
    <property type="evidence" value="ECO:0007669"/>
    <property type="project" value="InterPro"/>
</dbReference>
<dbReference type="InterPro" id="IPR003439">
    <property type="entry name" value="ABC_transporter-like_ATP-bd"/>
</dbReference>
<organism evidence="10 11">
    <name type="scientific">Lichenicoccus roseus</name>
    <dbReference type="NCBI Taxonomy" id="2683649"/>
    <lineage>
        <taxon>Bacteria</taxon>
        <taxon>Pseudomonadati</taxon>
        <taxon>Pseudomonadota</taxon>
        <taxon>Alphaproteobacteria</taxon>
        <taxon>Acetobacterales</taxon>
        <taxon>Acetobacteraceae</taxon>
        <taxon>Lichenicoccus</taxon>
    </lineage>
</organism>
<evidence type="ECO:0000256" key="5">
    <source>
        <dbReference type="ARBA" id="ARBA00022741"/>
    </source>
</evidence>
<dbReference type="Proteomes" id="UP000305654">
    <property type="component" value="Unassembled WGS sequence"/>
</dbReference>
<evidence type="ECO:0000313" key="10">
    <source>
        <dbReference type="EMBL" id="TLU71397.1"/>
    </source>
</evidence>
<keyword evidence="6 10" id="KW-0067">ATP-binding</keyword>
<evidence type="ECO:0000256" key="8">
    <source>
        <dbReference type="ARBA" id="ARBA00023136"/>
    </source>
</evidence>
<dbReference type="EMBL" id="VCDI01000006">
    <property type="protein sequence ID" value="TLU71397.1"/>
    <property type="molecule type" value="Genomic_DNA"/>
</dbReference>
<keyword evidence="1" id="KW-0813">Transport</keyword>
<dbReference type="Pfam" id="PF00005">
    <property type="entry name" value="ABC_tran"/>
    <property type="match status" value="2"/>
</dbReference>
<dbReference type="AlphaFoldDB" id="A0A5R9J4G6"/>
<keyword evidence="5" id="KW-0547">Nucleotide-binding</keyword>
<keyword evidence="7" id="KW-1278">Translocase</keyword>